<dbReference type="EMBL" id="SOQX01000004">
    <property type="protein sequence ID" value="TDY01171.1"/>
    <property type="molecule type" value="Genomic_DNA"/>
</dbReference>
<reference evidence="2 3" key="1">
    <citation type="submission" date="2019-03" db="EMBL/GenBank/DDBJ databases">
        <title>Genomic Encyclopedia of Type Strains, Phase IV (KMG-IV): sequencing the most valuable type-strain genomes for metagenomic binning, comparative biology and taxonomic classification.</title>
        <authorList>
            <person name="Goeker M."/>
        </authorList>
    </citation>
    <scope>NUCLEOTIDE SEQUENCE [LARGE SCALE GENOMIC DNA]</scope>
    <source>
        <strain evidence="2 3">DSM 16326</strain>
    </source>
</reference>
<keyword evidence="3" id="KW-1185">Reference proteome</keyword>
<feature type="transmembrane region" description="Helical" evidence="1">
    <location>
        <begin position="6"/>
        <end position="26"/>
    </location>
</feature>
<organism evidence="2 3">
    <name type="scientific">Thiohalophilus thiocyanatoxydans</name>
    <dbReference type="NCBI Taxonomy" id="381308"/>
    <lineage>
        <taxon>Bacteria</taxon>
        <taxon>Pseudomonadati</taxon>
        <taxon>Pseudomonadota</taxon>
        <taxon>Gammaproteobacteria</taxon>
        <taxon>Thiohalomonadales</taxon>
        <taxon>Thiohalophilaceae</taxon>
        <taxon>Thiohalophilus</taxon>
    </lineage>
</organism>
<proteinExistence type="predicted"/>
<gene>
    <name evidence="2" type="ORF">EDC23_1918</name>
</gene>
<name>A0A4R8IKB1_9GAMM</name>
<dbReference type="Proteomes" id="UP000294914">
    <property type="component" value="Unassembled WGS sequence"/>
</dbReference>
<protein>
    <submittedName>
        <fullName evidence="2">Uncharacterized protein</fullName>
    </submittedName>
</protein>
<keyword evidence="1" id="KW-0472">Membrane</keyword>
<dbReference type="OrthoDB" id="8591518at2"/>
<accession>A0A4R8IKB1</accession>
<evidence type="ECO:0000313" key="2">
    <source>
        <dbReference type="EMBL" id="TDY01171.1"/>
    </source>
</evidence>
<dbReference type="RefSeq" id="WP_134083879.1">
    <property type="nucleotide sequence ID" value="NZ_SOQX01000004.1"/>
</dbReference>
<keyword evidence="1" id="KW-1133">Transmembrane helix</keyword>
<comment type="caution">
    <text evidence="2">The sequence shown here is derived from an EMBL/GenBank/DDBJ whole genome shotgun (WGS) entry which is preliminary data.</text>
</comment>
<sequence length="283" mass="31919">MPGRLVHHPLVYALLCFSGFIALVLWRAEQPATTLPDPTHDRVVIAAPVLIALYGGDRFLAADLETIRLSATGISTNGQIDAHYLIRAHKVVSRLNPCQENNYYFANALLSWGGAVEEGGVILQRATECRFWDELPPFLYGFNQYFFNRNISEAQQALEIAAQRSNDNAAGYRKLAVMIEAEQLDDARMARKFLVQERDQAEDPKLRAMLDKRVTRVEGLITLRDAQRTYEEQTGKTLQDPGALIEAGILDAFPRDPLNWGYEFKEGRFILKEIKVGGVQRPE</sequence>
<evidence type="ECO:0000256" key="1">
    <source>
        <dbReference type="SAM" id="Phobius"/>
    </source>
</evidence>
<keyword evidence="1" id="KW-0812">Transmembrane</keyword>
<evidence type="ECO:0000313" key="3">
    <source>
        <dbReference type="Proteomes" id="UP000294914"/>
    </source>
</evidence>
<dbReference type="AlphaFoldDB" id="A0A4R8IKB1"/>